<feature type="transmembrane region" description="Helical" evidence="1">
    <location>
        <begin position="12"/>
        <end position="32"/>
    </location>
</feature>
<keyword evidence="3" id="KW-1185">Reference proteome</keyword>
<feature type="transmembrane region" description="Helical" evidence="1">
    <location>
        <begin position="128"/>
        <end position="148"/>
    </location>
</feature>
<gene>
    <name evidence="2" type="ORF">SSCH_1100005</name>
</gene>
<evidence type="ECO:0000313" key="2">
    <source>
        <dbReference type="EMBL" id="CEO87531.1"/>
    </source>
</evidence>
<keyword evidence="1" id="KW-0472">Membrane</keyword>
<keyword evidence="1" id="KW-0812">Transmembrane</keyword>
<evidence type="ECO:0000313" key="3">
    <source>
        <dbReference type="Proteomes" id="UP000046155"/>
    </source>
</evidence>
<dbReference type="EMBL" id="CDRZ01000014">
    <property type="protein sequence ID" value="CEO87531.1"/>
    <property type="molecule type" value="Genomic_DNA"/>
</dbReference>
<dbReference type="Pfam" id="PF09578">
    <property type="entry name" value="Spore_YabQ"/>
    <property type="match status" value="1"/>
</dbReference>
<keyword evidence="1" id="KW-1133">Transmembrane helix</keyword>
<reference evidence="3" key="1">
    <citation type="submission" date="2015-01" db="EMBL/GenBank/DDBJ databases">
        <authorList>
            <person name="Manzoor Shahid"/>
            <person name="Zubair Saima"/>
        </authorList>
    </citation>
    <scope>NUCLEOTIDE SEQUENCE [LARGE SCALE GENOMIC DNA]</scope>
    <source>
        <strain evidence="3">Sp3</strain>
    </source>
</reference>
<feature type="transmembrane region" description="Helical" evidence="1">
    <location>
        <begin position="69"/>
        <end position="86"/>
    </location>
</feature>
<evidence type="ECO:0008006" key="4">
    <source>
        <dbReference type="Google" id="ProtNLM"/>
    </source>
</evidence>
<sequence length="169" mass="20064">MTGTVAQDFLLILTVVGLGLGIGLLFDCYRLLRRRIKPGYFSTQLSDLLFWLICAGPVFYVFFCMTGGEVRFFTLLFLPIGMAFYFKFASPYLREPLYYCFIQIGSAFRFLKRVLIFCIQALLYPFRLTVWAVNIALQFLCGLFRLLLLPFRYTWRVAWRCFREWRRKD</sequence>
<proteinExistence type="predicted"/>
<dbReference type="NCBIfam" id="TIGR02893">
    <property type="entry name" value="spore_yabQ"/>
    <property type="match status" value="1"/>
</dbReference>
<dbReference type="RefSeq" id="WP_044663890.1">
    <property type="nucleotide sequence ID" value="NZ_CDRZ01000014.1"/>
</dbReference>
<evidence type="ECO:0000256" key="1">
    <source>
        <dbReference type="SAM" id="Phobius"/>
    </source>
</evidence>
<dbReference type="InterPro" id="IPR019074">
    <property type="entry name" value="YabQ"/>
</dbReference>
<feature type="transmembrane region" description="Helical" evidence="1">
    <location>
        <begin position="44"/>
        <end position="63"/>
    </location>
</feature>
<accession>A0A0B7MHS3</accession>
<protein>
    <recommendedName>
        <fullName evidence="4">Spore cortex biosynthesis protein YabQ</fullName>
    </recommendedName>
</protein>
<name>A0A0B7MHS3_9FIRM</name>
<organism evidence="2 3">
    <name type="scientific">Syntrophaceticus schinkii</name>
    <dbReference type="NCBI Taxonomy" id="499207"/>
    <lineage>
        <taxon>Bacteria</taxon>
        <taxon>Bacillati</taxon>
        <taxon>Bacillota</taxon>
        <taxon>Clostridia</taxon>
        <taxon>Thermoanaerobacterales</taxon>
        <taxon>Thermoanaerobacterales Family III. Incertae Sedis</taxon>
        <taxon>Syntrophaceticus</taxon>
    </lineage>
</organism>
<dbReference type="Proteomes" id="UP000046155">
    <property type="component" value="Unassembled WGS sequence"/>
</dbReference>
<dbReference type="OrthoDB" id="1685240at2"/>
<dbReference type="AlphaFoldDB" id="A0A0B7MHS3"/>